<keyword evidence="2" id="KW-0805">Transcription regulation</keyword>
<gene>
    <name evidence="6" type="ORF">QV13_03960</name>
</gene>
<organism evidence="6 7">
    <name type="scientific">Mesorhizobium hungaricum</name>
    <dbReference type="NCBI Taxonomy" id="1566387"/>
    <lineage>
        <taxon>Bacteria</taxon>
        <taxon>Pseudomonadati</taxon>
        <taxon>Pseudomonadota</taxon>
        <taxon>Alphaproteobacteria</taxon>
        <taxon>Hyphomicrobiales</taxon>
        <taxon>Phyllobacteriaceae</taxon>
        <taxon>Mesorhizobium</taxon>
    </lineage>
</organism>
<evidence type="ECO:0000313" key="7">
    <source>
        <dbReference type="Proteomes" id="UP000094412"/>
    </source>
</evidence>
<dbReference type="Pfam" id="PF00356">
    <property type="entry name" value="LacI"/>
    <property type="match status" value="1"/>
</dbReference>
<dbReference type="CDD" id="cd01392">
    <property type="entry name" value="HTH_LacI"/>
    <property type="match status" value="1"/>
</dbReference>
<dbReference type="InterPro" id="IPR046335">
    <property type="entry name" value="LacI/GalR-like_sensor"/>
</dbReference>
<evidence type="ECO:0000256" key="1">
    <source>
        <dbReference type="ARBA" id="ARBA00022491"/>
    </source>
</evidence>
<dbReference type="Proteomes" id="UP000094412">
    <property type="component" value="Unassembled WGS sequence"/>
</dbReference>
<dbReference type="Pfam" id="PF13377">
    <property type="entry name" value="Peripla_BP_3"/>
    <property type="match status" value="1"/>
</dbReference>
<dbReference type="SUPFAM" id="SSF53822">
    <property type="entry name" value="Periplasmic binding protein-like I"/>
    <property type="match status" value="1"/>
</dbReference>
<comment type="caution">
    <text evidence="6">The sequence shown here is derived from an EMBL/GenBank/DDBJ whole genome shotgun (WGS) entry which is preliminary data.</text>
</comment>
<protein>
    <submittedName>
        <fullName evidence="6">LacI family transcriptional regulator</fullName>
    </submittedName>
</protein>
<dbReference type="PANTHER" id="PTHR30146:SF148">
    <property type="entry name" value="HTH-TYPE TRANSCRIPTIONAL REPRESSOR PURR-RELATED"/>
    <property type="match status" value="1"/>
</dbReference>
<dbReference type="RefSeq" id="WP_024925655.1">
    <property type="nucleotide sequence ID" value="NZ_MDEO01000025.1"/>
</dbReference>
<evidence type="ECO:0000259" key="5">
    <source>
        <dbReference type="PROSITE" id="PS50932"/>
    </source>
</evidence>
<dbReference type="Gene3D" id="3.40.50.2300">
    <property type="match status" value="2"/>
</dbReference>
<dbReference type="AlphaFoldDB" id="A0A1C2E8Q9"/>
<proteinExistence type="predicted"/>
<dbReference type="InterPro" id="IPR010982">
    <property type="entry name" value="Lambda_DNA-bd_dom_sf"/>
</dbReference>
<dbReference type="InterPro" id="IPR028082">
    <property type="entry name" value="Peripla_BP_I"/>
</dbReference>
<dbReference type="EMBL" id="MDEO01000025">
    <property type="protein sequence ID" value="OCX23375.1"/>
    <property type="molecule type" value="Genomic_DNA"/>
</dbReference>
<sequence length="346" mass="37798">MLHVAEAARVSVATVSAYINGTTTVSQELSARIEQAIREIGYKRNAIARSLKVGTTRTVGLTVPHITNPFFTDVVSVIQQAFDRAGYAVMLCCTDEDLNNQDDQIRLLLDRMVDGLIVARVGDSAFLKETVERANVPVVLLDRECENVDTDRVVLDNHQAVFEAITYLVDLGHKRIGYITGSFDISPMRDRMAGYRAALLAAGLTFDQSLVRSGDLHEADGYTAAMQLLSLHERPTAIFSANNPMVVGAMKAIRDIGLSCPEDISIICFDDFPWADVFHPQLTTIAQPVQAIGEQAAMLLLDRLNGNRDAPSRRLVLKGRLMVRNSCRPLSATTGAATPKIATSLV</sequence>
<reference evidence="6 7" key="1">
    <citation type="submission" date="2016-08" db="EMBL/GenBank/DDBJ databases">
        <title>Whole genome sequence of Mesorhizobium sp. strain UASWS1009 isolated from industrial sewage.</title>
        <authorList>
            <person name="Crovadore J."/>
            <person name="Calmin G."/>
            <person name="Chablais R."/>
            <person name="Cochard B."/>
            <person name="Lefort F."/>
        </authorList>
    </citation>
    <scope>NUCLEOTIDE SEQUENCE [LARGE SCALE GENOMIC DNA]</scope>
    <source>
        <strain evidence="6 7">UASWS1009</strain>
    </source>
</reference>
<dbReference type="InterPro" id="IPR000843">
    <property type="entry name" value="HTH_LacI"/>
</dbReference>
<evidence type="ECO:0000256" key="4">
    <source>
        <dbReference type="ARBA" id="ARBA00023163"/>
    </source>
</evidence>
<accession>A0A1C2E8Q9</accession>
<keyword evidence="4" id="KW-0804">Transcription</keyword>
<dbReference type="GO" id="GO:0003700">
    <property type="term" value="F:DNA-binding transcription factor activity"/>
    <property type="evidence" value="ECO:0007669"/>
    <property type="project" value="TreeGrafter"/>
</dbReference>
<dbReference type="OrthoDB" id="8433438at2"/>
<keyword evidence="3" id="KW-0238">DNA-binding</keyword>
<feature type="domain" description="HTH lacI-type" evidence="5">
    <location>
        <begin position="1"/>
        <end position="53"/>
    </location>
</feature>
<dbReference type="PANTHER" id="PTHR30146">
    <property type="entry name" value="LACI-RELATED TRANSCRIPTIONAL REPRESSOR"/>
    <property type="match status" value="1"/>
</dbReference>
<dbReference type="CDD" id="cd06267">
    <property type="entry name" value="PBP1_LacI_sugar_binding-like"/>
    <property type="match status" value="1"/>
</dbReference>
<dbReference type="STRING" id="1566387.QV13_03960"/>
<evidence type="ECO:0000256" key="2">
    <source>
        <dbReference type="ARBA" id="ARBA00023015"/>
    </source>
</evidence>
<name>A0A1C2E8Q9_9HYPH</name>
<dbReference type="Gene3D" id="1.10.260.40">
    <property type="entry name" value="lambda repressor-like DNA-binding domains"/>
    <property type="match status" value="1"/>
</dbReference>
<dbReference type="PROSITE" id="PS50932">
    <property type="entry name" value="HTH_LACI_2"/>
    <property type="match status" value="1"/>
</dbReference>
<dbReference type="GO" id="GO:0000976">
    <property type="term" value="F:transcription cis-regulatory region binding"/>
    <property type="evidence" value="ECO:0007669"/>
    <property type="project" value="TreeGrafter"/>
</dbReference>
<keyword evidence="1" id="KW-0678">Repressor</keyword>
<evidence type="ECO:0000256" key="3">
    <source>
        <dbReference type="ARBA" id="ARBA00023125"/>
    </source>
</evidence>
<evidence type="ECO:0000313" key="6">
    <source>
        <dbReference type="EMBL" id="OCX23375.1"/>
    </source>
</evidence>
<dbReference type="SMART" id="SM00354">
    <property type="entry name" value="HTH_LACI"/>
    <property type="match status" value="1"/>
</dbReference>
<keyword evidence="7" id="KW-1185">Reference proteome</keyword>
<dbReference type="SUPFAM" id="SSF47413">
    <property type="entry name" value="lambda repressor-like DNA-binding domains"/>
    <property type="match status" value="1"/>
</dbReference>